<proteinExistence type="predicted"/>
<feature type="transmembrane region" description="Helical" evidence="2">
    <location>
        <begin position="66"/>
        <end position="85"/>
    </location>
</feature>
<evidence type="ECO:0000256" key="1">
    <source>
        <dbReference type="SAM" id="MobiDB-lite"/>
    </source>
</evidence>
<gene>
    <name evidence="3" type="ORF">MGR_0332</name>
</gene>
<protein>
    <submittedName>
        <fullName evidence="3">Uncharacterized protein</fullName>
    </submittedName>
</protein>
<accession>A4U0V2</accession>
<name>A4U0V2_9PROT</name>
<evidence type="ECO:0000313" key="3">
    <source>
        <dbReference type="EMBL" id="CAM76509.1"/>
    </source>
</evidence>
<feature type="region of interest" description="Disordered" evidence="1">
    <location>
        <begin position="1"/>
        <end position="26"/>
    </location>
</feature>
<sequence length="95" mass="10519">MSSVPDGLHGHGTETHQGSPPMARSIWLGDLGTPTREAPYGLGNGVPRHRGEIHHLPDWDMRAARSLWVLIILVRCPLICSRFFANAACCFKRFA</sequence>
<organism evidence="3">
    <name type="scientific">Magnetospirillum gryphiswaldense</name>
    <dbReference type="NCBI Taxonomy" id="55518"/>
    <lineage>
        <taxon>Bacteria</taxon>
        <taxon>Pseudomonadati</taxon>
        <taxon>Pseudomonadota</taxon>
        <taxon>Alphaproteobacteria</taxon>
        <taxon>Rhodospirillales</taxon>
        <taxon>Rhodospirillaceae</taxon>
        <taxon>Magnetospirillum</taxon>
    </lineage>
</organism>
<reference evidence="3" key="1">
    <citation type="journal article" date="2007" name="J. Bacteriol.">
        <title>Comparative genome analysis of four magnetotactic bacteria reveals a complex set of group-specific genes implicated in magnetosome biomineralization and function.</title>
        <authorList>
            <person name="Richter M."/>
            <person name="Kube M."/>
            <person name="Bazylinski D.A."/>
            <person name="Lombardot T."/>
            <person name="Gloeckner F.O."/>
            <person name="Reinhardt R."/>
            <person name="Schueler D."/>
        </authorList>
    </citation>
    <scope>NUCLEOTIDE SEQUENCE</scope>
    <source>
        <strain evidence="3">MSR-1</strain>
    </source>
</reference>
<keyword evidence="2" id="KW-1133">Transmembrane helix</keyword>
<keyword evidence="2" id="KW-0812">Transmembrane</keyword>
<dbReference type="EMBL" id="CU459003">
    <property type="protein sequence ID" value="CAM76509.1"/>
    <property type="molecule type" value="Genomic_DNA"/>
</dbReference>
<dbReference type="AlphaFoldDB" id="A4U0V2"/>
<keyword evidence="2" id="KW-0472">Membrane</keyword>
<evidence type="ECO:0000256" key="2">
    <source>
        <dbReference type="SAM" id="Phobius"/>
    </source>
</evidence>